<evidence type="ECO:0000256" key="1">
    <source>
        <dbReference type="ARBA" id="ARBA00004651"/>
    </source>
</evidence>
<proteinExistence type="predicted"/>
<evidence type="ECO:0000256" key="4">
    <source>
        <dbReference type="ARBA" id="ARBA00022679"/>
    </source>
</evidence>
<dbReference type="GO" id="GO:0016763">
    <property type="term" value="F:pentosyltransferase activity"/>
    <property type="evidence" value="ECO:0007669"/>
    <property type="project" value="TreeGrafter"/>
</dbReference>
<reference evidence="9 10" key="1">
    <citation type="journal article" date="2016" name="Nat. Commun.">
        <title>Thousands of microbial genomes shed light on interconnected biogeochemical processes in an aquifer system.</title>
        <authorList>
            <person name="Anantharaman K."/>
            <person name="Brown C.T."/>
            <person name="Hug L.A."/>
            <person name="Sharon I."/>
            <person name="Castelle C.J."/>
            <person name="Probst A.J."/>
            <person name="Thomas B.C."/>
            <person name="Singh A."/>
            <person name="Wilkins M.J."/>
            <person name="Karaoz U."/>
            <person name="Brodie E.L."/>
            <person name="Williams K.H."/>
            <person name="Hubbard S.S."/>
            <person name="Banfield J.F."/>
        </authorList>
    </citation>
    <scope>NUCLEOTIDE SEQUENCE [LARGE SCALE GENOMIC DNA]</scope>
</reference>
<keyword evidence="5" id="KW-0812">Transmembrane</keyword>
<gene>
    <name evidence="9" type="ORF">A2960_00465</name>
</gene>
<dbReference type="EMBL" id="MFJR01000007">
    <property type="protein sequence ID" value="OGG26630.1"/>
    <property type="molecule type" value="Genomic_DNA"/>
</dbReference>
<evidence type="ECO:0000256" key="5">
    <source>
        <dbReference type="ARBA" id="ARBA00022692"/>
    </source>
</evidence>
<organism evidence="9 10">
    <name type="scientific">Candidatus Gottesmanbacteria bacterium RIFCSPLOWO2_01_FULL_39_12b</name>
    <dbReference type="NCBI Taxonomy" id="1798388"/>
    <lineage>
        <taxon>Bacteria</taxon>
        <taxon>Candidatus Gottesmaniibacteriota</taxon>
    </lineage>
</organism>
<comment type="caution">
    <text evidence="9">The sequence shown here is derived from an EMBL/GenBank/DDBJ whole genome shotgun (WGS) entry which is preliminary data.</text>
</comment>
<keyword evidence="7" id="KW-0472">Membrane</keyword>
<name>A0A1F6APL4_9BACT</name>
<evidence type="ECO:0000313" key="9">
    <source>
        <dbReference type="EMBL" id="OGG26630.1"/>
    </source>
</evidence>
<dbReference type="InterPro" id="IPR038731">
    <property type="entry name" value="RgtA/B/C-like"/>
</dbReference>
<protein>
    <recommendedName>
        <fullName evidence="8">Glycosyltransferase RgtA/B/C/D-like domain-containing protein</fullName>
    </recommendedName>
</protein>
<dbReference type="Proteomes" id="UP000176609">
    <property type="component" value="Unassembled WGS sequence"/>
</dbReference>
<evidence type="ECO:0000256" key="6">
    <source>
        <dbReference type="ARBA" id="ARBA00022989"/>
    </source>
</evidence>
<keyword evidence="3" id="KW-0328">Glycosyltransferase</keyword>
<dbReference type="AlphaFoldDB" id="A0A1F6APL4"/>
<evidence type="ECO:0000256" key="7">
    <source>
        <dbReference type="ARBA" id="ARBA00023136"/>
    </source>
</evidence>
<evidence type="ECO:0000256" key="3">
    <source>
        <dbReference type="ARBA" id="ARBA00022676"/>
    </source>
</evidence>
<feature type="domain" description="Glycosyltransferase RgtA/B/C/D-like" evidence="8">
    <location>
        <begin position="70"/>
        <end position="214"/>
    </location>
</feature>
<evidence type="ECO:0000259" key="8">
    <source>
        <dbReference type="Pfam" id="PF13231"/>
    </source>
</evidence>
<keyword evidence="6" id="KW-1133">Transmembrane helix</keyword>
<dbReference type="PANTHER" id="PTHR33908">
    <property type="entry name" value="MANNOSYLTRANSFERASE YKCB-RELATED"/>
    <property type="match status" value="1"/>
</dbReference>
<dbReference type="InterPro" id="IPR050297">
    <property type="entry name" value="LipidA_mod_glycosyltrf_83"/>
</dbReference>
<comment type="subcellular location">
    <subcellularLocation>
        <location evidence="1">Cell membrane</location>
        <topology evidence="1">Multi-pass membrane protein</topology>
    </subcellularLocation>
</comment>
<accession>A0A1F6APL4</accession>
<keyword evidence="4" id="KW-0808">Transferase</keyword>
<evidence type="ECO:0000256" key="2">
    <source>
        <dbReference type="ARBA" id="ARBA00022475"/>
    </source>
</evidence>
<dbReference type="GO" id="GO:0005886">
    <property type="term" value="C:plasma membrane"/>
    <property type="evidence" value="ECO:0007669"/>
    <property type="project" value="UniProtKB-SubCell"/>
</dbReference>
<keyword evidence="2" id="KW-1003">Cell membrane</keyword>
<dbReference type="Pfam" id="PF13231">
    <property type="entry name" value="PMT_2"/>
    <property type="match status" value="1"/>
</dbReference>
<dbReference type="GO" id="GO:0009103">
    <property type="term" value="P:lipopolysaccharide biosynthetic process"/>
    <property type="evidence" value="ECO:0007669"/>
    <property type="project" value="UniProtKB-ARBA"/>
</dbReference>
<sequence>MKILKTNYKTIIFIIMIWAIATSFNITKPVHIDDSEYLQIARYIITNPLHPMSGTKSVYPSLTTSISQTNHPLLIPYYLALTILIFGQSELALHLSMSVFTFLAIFSTYLIAKKFVPKYSDITTIIIILSPAFLPSQNLMTDVPLVFLWLSFFAVLFCLEQKLSFRYFLAGIIIALAVLVKYTSLILIPIIILDITLSKNWLRLWSVIIPFIVLLGWSIFNYFDYGGIHLLGSIKAPFFVSDLGKKLLLWFITLGSVAPFSIMFIPFMLTRKKRAIILLGGVAITTVFAKIIWQYPKEPVINSFLRELFFANGIFITLLTVYLSVKQFIKINFRKITQSDQNDIILFLWFLLPSLFIIQFVPFLAVRHILLIMPAIILILARNLFDEVSGKWIYAGLFATVIFGFILGLADWQQANTYWVYAPKIYKQIRQLQKDSGKTSTIWFAGFWDWQWYATKAGMKQYNPEKSELSSGDYLVMPAIERQPVKAKHIKLLKKLYEDSFSPTIYTYFRTLTNYPFSPAGFYAILDPRQLPWTISNRPIETFDVFQVIPPGKQ</sequence>
<dbReference type="PANTHER" id="PTHR33908:SF11">
    <property type="entry name" value="MEMBRANE PROTEIN"/>
    <property type="match status" value="1"/>
</dbReference>
<evidence type="ECO:0000313" key="10">
    <source>
        <dbReference type="Proteomes" id="UP000176609"/>
    </source>
</evidence>